<dbReference type="NCBIfam" id="TIGR00996">
    <property type="entry name" value="Mtu_fam_mce"/>
    <property type="match status" value="1"/>
</dbReference>
<dbReference type="PANTHER" id="PTHR33371:SF18">
    <property type="entry name" value="MCE-FAMILY PROTEIN MCE3C"/>
    <property type="match status" value="1"/>
</dbReference>
<evidence type="ECO:0000256" key="1">
    <source>
        <dbReference type="SAM" id="MobiDB-lite"/>
    </source>
</evidence>
<feature type="domain" description="Mce/MlaD" evidence="3">
    <location>
        <begin position="39"/>
        <end position="113"/>
    </location>
</feature>
<feature type="compositionally biased region" description="Pro residues" evidence="1">
    <location>
        <begin position="429"/>
        <end position="441"/>
    </location>
</feature>
<keyword evidence="2" id="KW-1133">Transmembrane helix</keyword>
<dbReference type="GO" id="GO:0005576">
    <property type="term" value="C:extracellular region"/>
    <property type="evidence" value="ECO:0007669"/>
    <property type="project" value="TreeGrafter"/>
</dbReference>
<keyword evidence="8" id="KW-1185">Reference proteome</keyword>
<feature type="domain" description="Mammalian cell entry C-terminal" evidence="4">
    <location>
        <begin position="120"/>
        <end position="295"/>
    </location>
</feature>
<organism evidence="6 8">
    <name type="scientific">Mycolicibacterium diernhoferi</name>
    <dbReference type="NCBI Taxonomy" id="1801"/>
    <lineage>
        <taxon>Bacteria</taxon>
        <taxon>Bacillati</taxon>
        <taxon>Actinomycetota</taxon>
        <taxon>Actinomycetes</taxon>
        <taxon>Mycobacteriales</taxon>
        <taxon>Mycobacteriaceae</taxon>
        <taxon>Mycolicibacterium</taxon>
    </lineage>
</organism>
<dbReference type="InterPro" id="IPR003399">
    <property type="entry name" value="Mce/MlaD"/>
</dbReference>
<dbReference type="Proteomes" id="UP000220340">
    <property type="component" value="Unassembled WGS sequence"/>
</dbReference>
<dbReference type="Pfam" id="PF02470">
    <property type="entry name" value="MlaD"/>
    <property type="match status" value="1"/>
</dbReference>
<evidence type="ECO:0000256" key="2">
    <source>
        <dbReference type="SAM" id="Phobius"/>
    </source>
</evidence>
<dbReference type="Pfam" id="PF11887">
    <property type="entry name" value="Mce4_CUP1"/>
    <property type="match status" value="1"/>
</dbReference>
<sequence length="456" mass="47553">MKSFAERNQLIVGAVGLTIIAAIILGALNYDKLPFLNRGKDYSAYFVEAGGIRSGASVQVSGMRVGQVKSVELDGQQVLVKFTVNSNVRIGDRSEAAVRTKSLLGTKILEVTPRGDGRQSGTIPADRTTPAYQLPDALGDLATTISGLNTDQLSDSLRVISETFADTPPDLKVAIEGVARFSETLNERDAELRGLLSNANKATTVLAERSDQIVTLVRSSNALLAELRSQTAALDAISGNISALSRQLQGFINENDETMKPALEKLNGVLTILDNRKERLQKSLSLMHAYAMSLGESAASGPFFKSYVANLLPGQFVQPFVDAAFSDLGLDPNVLLPSERHDPGVGQAGTPAMPIPFPRTGQGGEPRMTLPDAITGNPGDLGCGPPGIPLPGPTGCYPYREPIPPGPPGGPPPGPPAVAPPGMGSAPVGPQPVLVPAPGEPVPHGAGFGTEPGAGR</sequence>
<gene>
    <name evidence="5" type="ORF">BV510_03185</name>
    <name evidence="6" type="ORF">CRI78_06830</name>
</gene>
<dbReference type="PANTHER" id="PTHR33371">
    <property type="entry name" value="INTERMEMBRANE PHOSPHOLIPID TRANSPORT SYSTEM BINDING PROTEIN MLAD-RELATED"/>
    <property type="match status" value="1"/>
</dbReference>
<evidence type="ECO:0000313" key="5">
    <source>
        <dbReference type="EMBL" id="OPE55819.1"/>
    </source>
</evidence>
<dbReference type="PRINTS" id="PR01782">
    <property type="entry name" value="MCEVIRFACTOR"/>
</dbReference>
<proteinExistence type="predicted"/>
<dbReference type="EMBL" id="MIJD01000017">
    <property type="protein sequence ID" value="OPE55819.1"/>
    <property type="molecule type" value="Genomic_DNA"/>
</dbReference>
<feature type="compositionally biased region" description="Gly residues" evidence="1">
    <location>
        <begin position="446"/>
        <end position="456"/>
    </location>
</feature>
<dbReference type="STRING" id="1801.BRW64_22925"/>
<dbReference type="InterPro" id="IPR024516">
    <property type="entry name" value="Mce_C"/>
</dbReference>
<dbReference type="RefSeq" id="WP_073858764.1">
    <property type="nucleotide sequence ID" value="NZ_BAAATC010000006.1"/>
</dbReference>
<reference evidence="6 8" key="2">
    <citation type="submission" date="2017-10" db="EMBL/GenBank/DDBJ databases">
        <title>The new phylogeny of genus Mycobacterium.</title>
        <authorList>
            <person name="Tortoli E."/>
            <person name="Trovato A."/>
            <person name="Cirillo D.M."/>
        </authorList>
    </citation>
    <scope>NUCLEOTIDE SEQUENCE [LARGE SCALE GENOMIC DNA]</scope>
    <source>
        <strain evidence="6 8">IP141170001</strain>
    </source>
</reference>
<dbReference type="InterPro" id="IPR005693">
    <property type="entry name" value="Mce"/>
</dbReference>
<accession>A0A1Q4H6N3</accession>
<feature type="compositionally biased region" description="Pro residues" evidence="1">
    <location>
        <begin position="401"/>
        <end position="419"/>
    </location>
</feature>
<evidence type="ECO:0000259" key="4">
    <source>
        <dbReference type="Pfam" id="PF11887"/>
    </source>
</evidence>
<reference evidence="5 7" key="1">
    <citation type="submission" date="2016-09" db="EMBL/GenBank/DDBJ databases">
        <title>genome sequences of unsequenced Mycobacteria.</title>
        <authorList>
            <person name="Greninger A.L."/>
            <person name="Jerome K.R."/>
            <person name="Mcnair B."/>
            <person name="Wallis C."/>
            <person name="Fang F."/>
        </authorList>
    </citation>
    <scope>NUCLEOTIDE SEQUENCE [LARGE SCALE GENOMIC DNA]</scope>
    <source>
        <strain evidence="5 7">BM1</strain>
    </source>
</reference>
<dbReference type="AlphaFoldDB" id="A0A1Q4H6N3"/>
<evidence type="ECO:0000313" key="8">
    <source>
        <dbReference type="Proteomes" id="UP000220340"/>
    </source>
</evidence>
<keyword evidence="2" id="KW-0472">Membrane</keyword>
<name>A0A1Q4H6N3_9MYCO</name>
<evidence type="ECO:0000313" key="7">
    <source>
        <dbReference type="Proteomes" id="UP000191039"/>
    </source>
</evidence>
<dbReference type="OrthoDB" id="5241191at2"/>
<evidence type="ECO:0000259" key="3">
    <source>
        <dbReference type="Pfam" id="PF02470"/>
    </source>
</evidence>
<protein>
    <submittedName>
        <fullName evidence="6">Mammalian cell entry protein</fullName>
    </submittedName>
</protein>
<feature type="region of interest" description="Disordered" evidence="1">
    <location>
        <begin position="387"/>
        <end position="456"/>
    </location>
</feature>
<dbReference type="EMBL" id="PDCR01000007">
    <property type="protein sequence ID" value="PEG55280.1"/>
    <property type="molecule type" value="Genomic_DNA"/>
</dbReference>
<dbReference type="Proteomes" id="UP000191039">
    <property type="component" value="Unassembled WGS sequence"/>
</dbReference>
<dbReference type="InterPro" id="IPR052336">
    <property type="entry name" value="MlaD_Phospholipid_Transporter"/>
</dbReference>
<evidence type="ECO:0000313" key="6">
    <source>
        <dbReference type="EMBL" id="PEG55280.1"/>
    </source>
</evidence>
<feature type="transmembrane region" description="Helical" evidence="2">
    <location>
        <begin position="12"/>
        <end position="30"/>
    </location>
</feature>
<keyword evidence="2" id="KW-0812">Transmembrane</keyword>
<comment type="caution">
    <text evidence="6">The sequence shown here is derived from an EMBL/GenBank/DDBJ whole genome shotgun (WGS) entry which is preliminary data.</text>
</comment>